<dbReference type="GO" id="GO:0009279">
    <property type="term" value="C:cell outer membrane"/>
    <property type="evidence" value="ECO:0007669"/>
    <property type="project" value="UniProtKB-SubCell"/>
</dbReference>
<dbReference type="EMBL" id="LR586016">
    <property type="protein sequence ID" value="VIP04402.1"/>
    <property type="molecule type" value="Genomic_DNA"/>
</dbReference>
<feature type="compositionally biased region" description="Low complexity" evidence="7">
    <location>
        <begin position="367"/>
        <end position="380"/>
    </location>
</feature>
<feature type="domain" description="NolW-like" evidence="9">
    <location>
        <begin position="325"/>
        <end position="421"/>
    </location>
</feature>
<dbReference type="RefSeq" id="WP_162659490.1">
    <property type="nucleotide sequence ID" value="NZ_LR593887.1"/>
</dbReference>
<feature type="domain" description="NolW-like" evidence="9">
    <location>
        <begin position="1289"/>
        <end position="1355"/>
    </location>
</feature>
<feature type="region of interest" description="Disordered" evidence="7">
    <location>
        <begin position="351"/>
        <end position="395"/>
    </location>
</feature>
<feature type="compositionally biased region" description="Polar residues" evidence="7">
    <location>
        <begin position="1062"/>
        <end position="1071"/>
    </location>
</feature>
<feature type="compositionally biased region" description="Low complexity" evidence="7">
    <location>
        <begin position="76"/>
        <end position="88"/>
    </location>
</feature>
<name>A0A6C2YU45_9BACT</name>
<evidence type="ECO:0000256" key="6">
    <source>
        <dbReference type="SAM" id="Coils"/>
    </source>
</evidence>
<feature type="region of interest" description="Disordered" evidence="7">
    <location>
        <begin position="735"/>
        <end position="755"/>
    </location>
</feature>
<dbReference type="Proteomes" id="UP000464378">
    <property type="component" value="Chromosome"/>
</dbReference>
<feature type="domain" description="NolW-like" evidence="9">
    <location>
        <begin position="1634"/>
        <end position="1712"/>
    </location>
</feature>
<feature type="domain" description="NolW-like" evidence="9">
    <location>
        <begin position="832"/>
        <end position="925"/>
    </location>
</feature>
<dbReference type="EMBL" id="LR593887">
    <property type="protein sequence ID" value="VTS06166.1"/>
    <property type="molecule type" value="Genomic_DNA"/>
</dbReference>
<dbReference type="InterPro" id="IPR001775">
    <property type="entry name" value="GspD/PilQ"/>
</dbReference>
<feature type="compositionally biased region" description="Gly residues" evidence="7">
    <location>
        <begin position="741"/>
        <end position="755"/>
    </location>
</feature>
<proteinExistence type="inferred from homology"/>
<evidence type="ECO:0000313" key="11">
    <source>
        <dbReference type="Proteomes" id="UP000464378"/>
    </source>
</evidence>
<feature type="compositionally biased region" description="Pro residues" evidence="7">
    <location>
        <begin position="621"/>
        <end position="633"/>
    </location>
</feature>
<protein>
    <recommendedName>
        <fullName evidence="12">NolW-like domain-containing protein</fullName>
    </recommendedName>
</protein>
<dbReference type="GO" id="GO:0009306">
    <property type="term" value="P:protein secretion"/>
    <property type="evidence" value="ECO:0007669"/>
    <property type="project" value="InterPro"/>
</dbReference>
<keyword evidence="11" id="KW-1185">Reference proteome</keyword>
<dbReference type="GO" id="GO:0015627">
    <property type="term" value="C:type II protein secretion system complex"/>
    <property type="evidence" value="ECO:0007669"/>
    <property type="project" value="TreeGrafter"/>
</dbReference>
<dbReference type="InterPro" id="IPR050810">
    <property type="entry name" value="Bact_Secretion_Sys_Channel"/>
</dbReference>
<evidence type="ECO:0000313" key="10">
    <source>
        <dbReference type="EMBL" id="VIP04402.1"/>
    </source>
</evidence>
<feature type="domain" description="NolW-like" evidence="9">
    <location>
        <begin position="255"/>
        <end position="312"/>
    </location>
</feature>
<dbReference type="KEGG" id="tim:GMBLW1_47910"/>
<feature type="compositionally biased region" description="Basic residues" evidence="7">
    <location>
        <begin position="2108"/>
        <end position="2118"/>
    </location>
</feature>
<comment type="subcellular location">
    <subcellularLocation>
        <location evidence="5">Cell outer membrane</location>
    </subcellularLocation>
    <subcellularLocation>
        <location evidence="1">Membrane</location>
    </subcellularLocation>
</comment>
<evidence type="ECO:0000259" key="9">
    <source>
        <dbReference type="Pfam" id="PF03958"/>
    </source>
</evidence>
<feature type="compositionally biased region" description="Low complexity" evidence="7">
    <location>
        <begin position="600"/>
        <end position="612"/>
    </location>
</feature>
<dbReference type="PRINTS" id="PR00811">
    <property type="entry name" value="BCTERIALGSPD"/>
</dbReference>
<evidence type="ECO:0000256" key="1">
    <source>
        <dbReference type="ARBA" id="ARBA00004370"/>
    </source>
</evidence>
<dbReference type="Pfam" id="PF00263">
    <property type="entry name" value="Secretin"/>
    <property type="match status" value="1"/>
</dbReference>
<feature type="compositionally biased region" description="Low complexity" evidence="7">
    <location>
        <begin position="1122"/>
        <end position="1131"/>
    </location>
</feature>
<dbReference type="InterPro" id="IPR038591">
    <property type="entry name" value="NolW-like_sf"/>
</dbReference>
<gene>
    <name evidence="10" type="ORF">GMBLW1_47910</name>
</gene>
<feature type="domain" description="NolW-like" evidence="9">
    <location>
        <begin position="497"/>
        <end position="556"/>
    </location>
</feature>
<feature type="region of interest" description="Disordered" evidence="7">
    <location>
        <begin position="70"/>
        <end position="96"/>
    </location>
</feature>
<keyword evidence="3" id="KW-0472">Membrane</keyword>
<dbReference type="Pfam" id="PF03958">
    <property type="entry name" value="Secretin_N"/>
    <property type="match status" value="8"/>
</dbReference>
<evidence type="ECO:0000256" key="3">
    <source>
        <dbReference type="ARBA" id="ARBA00023136"/>
    </source>
</evidence>
<dbReference type="InParanoid" id="A0A6C2YU45"/>
<feature type="region of interest" description="Disordered" evidence="7">
    <location>
        <begin position="2073"/>
        <end position="2118"/>
    </location>
</feature>
<evidence type="ECO:0000259" key="8">
    <source>
        <dbReference type="Pfam" id="PF00263"/>
    </source>
</evidence>
<feature type="domain" description="Type II/III secretion system secretin-like" evidence="8">
    <location>
        <begin position="1817"/>
        <end position="1983"/>
    </location>
</feature>
<keyword evidence="5" id="KW-0813">Transport</keyword>
<feature type="domain" description="NolW-like" evidence="9">
    <location>
        <begin position="712"/>
        <end position="812"/>
    </location>
</feature>
<keyword evidence="6" id="KW-0175">Coiled coil</keyword>
<comment type="similarity">
    <text evidence="4">Belongs to the bacterial secretin family.</text>
</comment>
<evidence type="ECO:0000256" key="4">
    <source>
        <dbReference type="RuleBase" id="RU004003"/>
    </source>
</evidence>
<feature type="coiled-coil region" evidence="6">
    <location>
        <begin position="1605"/>
        <end position="1632"/>
    </location>
</feature>
<dbReference type="Gene3D" id="3.30.1370.120">
    <property type="match status" value="10"/>
</dbReference>
<feature type="region of interest" description="Disordered" evidence="7">
    <location>
        <begin position="955"/>
        <end position="1071"/>
    </location>
</feature>
<evidence type="ECO:0000256" key="2">
    <source>
        <dbReference type="ARBA" id="ARBA00022729"/>
    </source>
</evidence>
<dbReference type="PANTHER" id="PTHR30332:SF24">
    <property type="entry name" value="SECRETIN GSPD-RELATED"/>
    <property type="match status" value="1"/>
</dbReference>
<accession>A0A6C2YU45</accession>
<evidence type="ECO:0000256" key="7">
    <source>
        <dbReference type="SAM" id="MobiDB-lite"/>
    </source>
</evidence>
<feature type="region of interest" description="Disordered" evidence="7">
    <location>
        <begin position="600"/>
        <end position="644"/>
    </location>
</feature>
<feature type="domain" description="NolW-like" evidence="9">
    <location>
        <begin position="1363"/>
        <end position="1506"/>
    </location>
</feature>
<evidence type="ECO:0008006" key="12">
    <source>
        <dbReference type="Google" id="ProtNLM"/>
    </source>
</evidence>
<feature type="compositionally biased region" description="Polar residues" evidence="7">
    <location>
        <begin position="1132"/>
        <end position="1141"/>
    </location>
</feature>
<dbReference type="InterPro" id="IPR004846">
    <property type="entry name" value="T2SS/T3SS_dom"/>
</dbReference>
<keyword evidence="2" id="KW-0732">Signal</keyword>
<dbReference type="InterPro" id="IPR005644">
    <property type="entry name" value="NolW-like"/>
</dbReference>
<reference evidence="10" key="1">
    <citation type="submission" date="2019-04" db="EMBL/GenBank/DDBJ databases">
        <authorList>
            <consortium name="Science for Life Laboratories"/>
        </authorList>
    </citation>
    <scope>NUCLEOTIDE SEQUENCE</scope>
    <source>
        <strain evidence="10">MBLW1</strain>
    </source>
</reference>
<evidence type="ECO:0000256" key="5">
    <source>
        <dbReference type="RuleBase" id="RU004004"/>
    </source>
</evidence>
<feature type="compositionally biased region" description="Low complexity" evidence="7">
    <location>
        <begin position="1095"/>
        <end position="1114"/>
    </location>
</feature>
<dbReference type="PANTHER" id="PTHR30332">
    <property type="entry name" value="PROBABLE GENERAL SECRETION PATHWAY PROTEIN D"/>
    <property type="match status" value="1"/>
</dbReference>
<feature type="compositionally biased region" description="Gly residues" evidence="7">
    <location>
        <begin position="965"/>
        <end position="1039"/>
    </location>
</feature>
<sequence>MARAKNSSQQWHKSRTKLRGWALVVGTLWTGPVLAQPELPIPPIAVPSGFADAIPQPGTPIPISAVPMPQAPANPGVPTQPAPAAVPGTTPPAPSVPVKPLSGEMPPGTPAPVNPVPVRPVTPMPMPMAPAPMPMAPGTSRAPERTIAFEIRDKPWTSVLEWLSEQTGLPVITTVKPTGSFTFIAPKVGTKPRQYTLPEVMDILNEALINQKFLLIRREASFTIVPADERIDPAILPRITIDDLPNRGKTEIVSVVVQLNTTPADELAPELKRMMGPFGDIVPLTRANQLIMQDTVGNLRRILANIKDLDSQTQAEGENFSYLCQYVKAREAERVLKELLGIATPAAPVMNFQGSDRDRGGFRGFDPRFMPQQPQTPQPTGTRKPVTVTSDESSNTVFVSGPADRLATAKDILKRLDQPQNGKKPVAIGPPELRTYSVPAGNAEAIAKTLTDVYRNSPNVRITAVGTASVMIWGTPEDHLELARYINGGGEGKATETALVPLSTLDATKLAETLKGMYGDNKSGGPYIEADLARNALMVRGSSEQVNEVRATVRALGDGGAGGPGAMGNGRMRVITLEQGSAATLADALQKLMPQMRPNPVRVVAPSGVPSGVPGGTNTQPQPPRQPQPPQGQPQPDSQSSNYGRFSNQVQLVGFQDAPKADPKNPMNAAPVTLAAFGNRLIVSSDDPEAMALVSELVRLLTSTPPGEGDFEIIRLRNASAAEAAAVLDEAFNGPKQNAQQGGGNRGGGGGGLPGLGGGGFPFFGRFGQQGATPPADPKPGRLRVVADPNSNSLLVKANPLDMLTIRRLLDQAIDSGENDSNAVVQTNIVGPLKYATASEVAQVIKDVYGQSTATTSTNNRVGGFPGFSFFGGGRGGQQQPAPAPTKASATLNIGVDDRSNSLVIACTPPMFEDVKALIDQLEQSAQSATRTVKVVPITGVDPLLVQQAIDAIQGRRTTPSTSRTGGGGAAPGGFGGFGGFQSGGGGRGGFGGFQPGGGGFQPGGGGFQGGGGRGGFQPGGGGLQPGGGGGGRRGGGGRQSFIDPQAPDFFEGRDTEVPANPQGNAVNPTNEIQPVSAQMPAAPGVLFDPNAAQVPAAQPAQPGQPQVPQGQPGQPMPMPAQPGGMQPGQPSENIQGPRSSVTAEALEELGILVISGNNQSDVEEVLKIIEYIRKLGVRAEPELQLVPLQYGDATAVSNIMTQVLSRIQITTGGNVISSGSTTTSPFGNRNPFGGATTTAGGSGSVLLLPLPRFNSILIGAPKARIDDVIKEIRKIDLPTAAQAKAKPFALKKASASKLANLIQQFYNNRYPGETSTSNSVRATYDDSSNTVFVQASPADMADIEELIERIDSATSNAKNDLRIVKLRNAIADELAITILQALTRGVIPPNAGTGVVQTAGGVGGFGGGGLGGFGGGQAGGFGGQAGGFGAAGGLGAGGLGGNVNGLTTKTTALRFIGNKGSQIVESGFLEDVHITPEVRSNTMVVSAPPQTMELILKLIDELDVVSAAKSEINIFQLKKADATLTAALVQQLFAGNRAGAAGGAAGGFGGNNLFGGAGGAGGGLNAGTSAIQRPLLSLTGLPSDGASLIDLRISVDERTNSILAAGSKNDLEVLEAIIARLEDQEVEQRRNDVFKLRNAAAADVANSLQNFLTRTLQNLQQGQQLTGFQQIQREVIIVAEPVTNTLLVSATPQFYSEIARLVEQLDSQPPQVVVQVLIAEVRLNNSEELGVEVGLQSPVLFQRSVLPNGVTVNNSLANPGFDFNQTGALPSSTLANPGIVGFQGLGNLGVGRAGATGVGGFVFSAASDSFSVLIRALKVQGRIDILSRPQVQTTDNQTGFIQVGQSFPFVTGANITQLGNVQPIIDYRDTGIVLRVTPRISPDGKVLMRVEPSVSSPTSTQVPLGNDLFATAFNVQQVQTTVLAGDGETVAIGGLITKNDTKTENKIPLLGDLPGVGALFRYRSQSVQKTELIVILTPHIIRPGCDANEILAAEARRVDLVLSDIEKVHGHGVDIMRNGRPVQPPAPQRLHKQASQMSGGTAVPNGPALVPQAPVQMTPDTMPGIVLPGGMTAPSDPAITPGIQPASATQPAAPTPPAAPEAEAPAPKRRGFLPWRR</sequence>
<organism evidence="10">
    <name type="scientific">Tuwongella immobilis</name>
    <dbReference type="NCBI Taxonomy" id="692036"/>
    <lineage>
        <taxon>Bacteria</taxon>
        <taxon>Pseudomonadati</taxon>
        <taxon>Planctomycetota</taxon>
        <taxon>Planctomycetia</taxon>
        <taxon>Gemmatales</taxon>
        <taxon>Gemmataceae</taxon>
        <taxon>Tuwongella</taxon>
    </lineage>
</organism>
<feature type="region of interest" description="Disordered" evidence="7">
    <location>
        <begin position="1095"/>
        <end position="1141"/>
    </location>
</feature>